<evidence type="ECO:0000313" key="2">
    <source>
        <dbReference type="Ensembl" id="ENSHHUP00000023807.1"/>
    </source>
</evidence>
<reference evidence="2" key="3">
    <citation type="submission" date="2025-09" db="UniProtKB">
        <authorList>
            <consortium name="Ensembl"/>
        </authorList>
    </citation>
    <scope>IDENTIFICATION</scope>
</reference>
<evidence type="ECO:0000313" key="3">
    <source>
        <dbReference type="Proteomes" id="UP000314982"/>
    </source>
</evidence>
<dbReference type="Ensembl" id="ENSHHUT00000024703.1">
    <property type="protein sequence ID" value="ENSHHUP00000023807.1"/>
    <property type="gene ID" value="ENSHHUG00000014941.1"/>
</dbReference>
<protein>
    <submittedName>
        <fullName evidence="2">Uncharacterized protein</fullName>
    </submittedName>
</protein>
<keyword evidence="3" id="KW-1185">Reference proteome</keyword>
<dbReference type="AlphaFoldDB" id="A0A4W5LD76"/>
<organism evidence="2 3">
    <name type="scientific">Hucho hucho</name>
    <name type="common">huchen</name>
    <dbReference type="NCBI Taxonomy" id="62062"/>
    <lineage>
        <taxon>Eukaryota</taxon>
        <taxon>Metazoa</taxon>
        <taxon>Chordata</taxon>
        <taxon>Craniata</taxon>
        <taxon>Vertebrata</taxon>
        <taxon>Euteleostomi</taxon>
        <taxon>Actinopterygii</taxon>
        <taxon>Neopterygii</taxon>
        <taxon>Teleostei</taxon>
        <taxon>Protacanthopterygii</taxon>
        <taxon>Salmoniformes</taxon>
        <taxon>Salmonidae</taxon>
        <taxon>Salmoninae</taxon>
        <taxon>Hucho</taxon>
    </lineage>
</organism>
<evidence type="ECO:0000256" key="1">
    <source>
        <dbReference type="SAM" id="MobiDB-lite"/>
    </source>
</evidence>
<proteinExistence type="predicted"/>
<name>A0A4W5LD76_9TELE</name>
<sequence length="159" mass="17664">MQAIHFEQRGLPSSNKGRSLLFVYRCSGDEIGSCLHGRFNLALFFPPFLQVSVFSRLLVLLLCVLPSHAQDGYSGYHSGDEHTYEGSLVDNYVHSGYAQPEEYPPEPTDSYEEQQPSSGYDPYAPAPTSVSMITEDSYPYTTTTQVRGSQGGKYVMCNV</sequence>
<accession>A0A4W5LD76</accession>
<feature type="region of interest" description="Disordered" evidence="1">
    <location>
        <begin position="95"/>
        <end position="126"/>
    </location>
</feature>
<reference evidence="3" key="1">
    <citation type="submission" date="2018-06" db="EMBL/GenBank/DDBJ databases">
        <title>Genome assembly of Danube salmon.</title>
        <authorList>
            <person name="Macqueen D.J."/>
            <person name="Gundappa M.K."/>
        </authorList>
    </citation>
    <scope>NUCLEOTIDE SEQUENCE [LARGE SCALE GENOMIC DNA]</scope>
</reference>
<dbReference type="Proteomes" id="UP000314982">
    <property type="component" value="Unassembled WGS sequence"/>
</dbReference>
<dbReference type="STRING" id="62062.ENSHHUP00000023807"/>
<reference evidence="2" key="2">
    <citation type="submission" date="2025-08" db="UniProtKB">
        <authorList>
            <consortium name="Ensembl"/>
        </authorList>
    </citation>
    <scope>IDENTIFICATION</scope>
</reference>